<gene>
    <name evidence="5" type="ORF">SAMEA3545359_01792</name>
</gene>
<sequence length="378" mass="41886">MLYRELGKTGFHVSAIGLGGEHLCTRDQKTIDAVIGRMVEAGVNIVDLFMPEEDYRDKMGKGLAPYRQKMFLQGHIGSVLQNGQSSRSRDIKTAEYYVRDFLKRYHTDYIDLGMVFFIDTEKDYQEVFETGFIDYCLKLKKEGVVRKLGFSSHMASTAYRALQHGVFDSMMFAINPAYDMIPTGTPLNEMIGGAIAGQLDPERRKLYEYCEANGIGITVMKSLGAGKLMDPAQTPFSVPLSVTQCIHYALSKPAVASALVGVQTVPELEEALRYLDASEEERDFSVIAGDLKESFRGNCMYCNHCLPCPKNIDVASVHKYLDLATVSGGQMPPSVREHYNALEHTGSDCIACGSCERACPFAVPVIANMKRAAEVFGR</sequence>
<feature type="domain" description="4Fe-4S ferredoxin-type" evidence="4">
    <location>
        <begin position="340"/>
        <end position="369"/>
    </location>
</feature>
<evidence type="ECO:0000256" key="3">
    <source>
        <dbReference type="ARBA" id="ARBA00023014"/>
    </source>
</evidence>
<dbReference type="Pfam" id="PF13534">
    <property type="entry name" value="Fer4_17"/>
    <property type="match status" value="1"/>
</dbReference>
<dbReference type="InterPro" id="IPR036812">
    <property type="entry name" value="NAD(P)_OxRdtase_dom_sf"/>
</dbReference>
<dbReference type="InterPro" id="IPR017900">
    <property type="entry name" value="4Fe4S_Fe_S_CS"/>
</dbReference>
<dbReference type="SUPFAM" id="SSF46548">
    <property type="entry name" value="alpha-helical ferredoxin"/>
    <property type="match status" value="1"/>
</dbReference>
<keyword evidence="2" id="KW-0408">Iron</keyword>
<evidence type="ECO:0000313" key="5">
    <source>
        <dbReference type="EMBL" id="SCJ75152.1"/>
    </source>
</evidence>
<evidence type="ECO:0000259" key="4">
    <source>
        <dbReference type="PROSITE" id="PS51379"/>
    </source>
</evidence>
<reference evidence="5" key="1">
    <citation type="submission" date="2015-09" db="EMBL/GenBank/DDBJ databases">
        <authorList>
            <consortium name="Pathogen Informatics"/>
        </authorList>
    </citation>
    <scope>NUCLEOTIDE SEQUENCE</scope>
    <source>
        <strain evidence="5">2789STDY5834896</strain>
    </source>
</reference>
<keyword evidence="1" id="KW-0479">Metal-binding</keyword>
<keyword evidence="3" id="KW-0411">Iron-sulfur</keyword>
<evidence type="ECO:0000256" key="2">
    <source>
        <dbReference type="ARBA" id="ARBA00023004"/>
    </source>
</evidence>
<dbReference type="EMBL" id="FMHG01000001">
    <property type="protein sequence ID" value="SCJ75152.1"/>
    <property type="molecule type" value="Genomic_DNA"/>
</dbReference>
<dbReference type="SUPFAM" id="SSF51430">
    <property type="entry name" value="NAD(P)-linked oxidoreductase"/>
    <property type="match status" value="1"/>
</dbReference>
<dbReference type="InterPro" id="IPR023210">
    <property type="entry name" value="NADP_OxRdtase_dom"/>
</dbReference>
<name>A0A1C6IZE9_9FIRM</name>
<dbReference type="Pfam" id="PF00248">
    <property type="entry name" value="Aldo_ket_red"/>
    <property type="match status" value="1"/>
</dbReference>
<accession>A0A1C6IZE9</accession>
<proteinExistence type="predicted"/>
<dbReference type="InterPro" id="IPR017896">
    <property type="entry name" value="4Fe4S_Fe-S-bd"/>
</dbReference>
<dbReference type="InterPro" id="IPR053135">
    <property type="entry name" value="AKR2_Oxidoreductase"/>
</dbReference>
<dbReference type="PROSITE" id="PS51379">
    <property type="entry name" value="4FE4S_FER_2"/>
    <property type="match status" value="1"/>
</dbReference>
<dbReference type="Gene3D" id="3.20.20.100">
    <property type="entry name" value="NADP-dependent oxidoreductase domain"/>
    <property type="match status" value="1"/>
</dbReference>
<protein>
    <submittedName>
        <fullName evidence="5">Predicted oxidoreductase</fullName>
    </submittedName>
</protein>
<dbReference type="PANTHER" id="PTHR43312:SF1">
    <property type="entry name" value="NADP-DEPENDENT OXIDOREDUCTASE DOMAIN-CONTAINING PROTEIN"/>
    <property type="match status" value="1"/>
</dbReference>
<dbReference type="CDD" id="cd19100">
    <property type="entry name" value="AKR_unchar"/>
    <property type="match status" value="1"/>
</dbReference>
<dbReference type="GO" id="GO:0046872">
    <property type="term" value="F:metal ion binding"/>
    <property type="evidence" value="ECO:0007669"/>
    <property type="project" value="UniProtKB-KW"/>
</dbReference>
<organism evidence="5">
    <name type="scientific">uncultured Anaerotruncus sp</name>
    <dbReference type="NCBI Taxonomy" id="905011"/>
    <lineage>
        <taxon>Bacteria</taxon>
        <taxon>Bacillati</taxon>
        <taxon>Bacillota</taxon>
        <taxon>Clostridia</taxon>
        <taxon>Eubacteriales</taxon>
        <taxon>Oscillospiraceae</taxon>
        <taxon>Anaerotruncus</taxon>
        <taxon>environmental samples</taxon>
    </lineage>
</organism>
<dbReference type="GO" id="GO:0051536">
    <property type="term" value="F:iron-sulfur cluster binding"/>
    <property type="evidence" value="ECO:0007669"/>
    <property type="project" value="UniProtKB-KW"/>
</dbReference>
<dbReference type="AlphaFoldDB" id="A0A1C6IZE9"/>
<dbReference type="PANTHER" id="PTHR43312">
    <property type="entry name" value="D-THREO-ALDOSE 1-DEHYDROGENASE"/>
    <property type="match status" value="1"/>
</dbReference>
<evidence type="ECO:0000256" key="1">
    <source>
        <dbReference type="ARBA" id="ARBA00022723"/>
    </source>
</evidence>
<dbReference type="PROSITE" id="PS00198">
    <property type="entry name" value="4FE4S_FER_1"/>
    <property type="match status" value="1"/>
</dbReference>